<reference evidence="14 15" key="1">
    <citation type="submission" date="2025-05" db="UniProtKB">
        <authorList>
            <consortium name="RefSeq"/>
        </authorList>
    </citation>
    <scope>IDENTIFICATION</scope>
    <source>
        <tissue evidence="14 15">Whole larvae</tissue>
    </source>
</reference>
<evidence type="ECO:0000256" key="4">
    <source>
        <dbReference type="ARBA" id="ARBA00022490"/>
    </source>
</evidence>
<dbReference type="Gene3D" id="3.40.630.10">
    <property type="entry name" value="Zn peptidases"/>
    <property type="match status" value="1"/>
</dbReference>
<evidence type="ECO:0000256" key="10">
    <source>
        <dbReference type="PIRSR" id="PIRSR036696-2"/>
    </source>
</evidence>
<organism evidence="13 15">
    <name type="scientific">Galleria mellonella</name>
    <name type="common">Greater wax moth</name>
    <dbReference type="NCBI Taxonomy" id="7137"/>
    <lineage>
        <taxon>Eukaryota</taxon>
        <taxon>Metazoa</taxon>
        <taxon>Ecdysozoa</taxon>
        <taxon>Arthropoda</taxon>
        <taxon>Hexapoda</taxon>
        <taxon>Insecta</taxon>
        <taxon>Pterygota</taxon>
        <taxon>Neoptera</taxon>
        <taxon>Endopterygota</taxon>
        <taxon>Lepidoptera</taxon>
        <taxon>Glossata</taxon>
        <taxon>Ditrysia</taxon>
        <taxon>Pyraloidea</taxon>
        <taxon>Pyralidae</taxon>
        <taxon>Galleriinae</taxon>
        <taxon>Galleria</taxon>
    </lineage>
</organism>
<dbReference type="GeneID" id="113512548"/>
<dbReference type="Gene3D" id="1.10.150.900">
    <property type="match status" value="1"/>
</dbReference>
<evidence type="ECO:0000313" key="13">
    <source>
        <dbReference type="Proteomes" id="UP001652740"/>
    </source>
</evidence>
<dbReference type="SUPFAM" id="SSF55031">
    <property type="entry name" value="Bacterial exopeptidase dimerisation domain"/>
    <property type="match status" value="1"/>
</dbReference>
<feature type="domain" description="Peptidase M20 dimerisation" evidence="12">
    <location>
        <begin position="207"/>
        <end position="316"/>
    </location>
</feature>
<dbReference type="Pfam" id="PF07687">
    <property type="entry name" value="M20_dimer"/>
    <property type="match status" value="1"/>
</dbReference>
<proteinExistence type="inferred from homology"/>
<dbReference type="EC" id="3.5.1.14" evidence="3"/>
<dbReference type="InterPro" id="IPR036264">
    <property type="entry name" value="Bact_exopeptidase_dim_dom"/>
</dbReference>
<accession>A0A6J3BSK6</accession>
<dbReference type="RefSeq" id="XP_031762935.2">
    <property type="nucleotide sequence ID" value="XM_031907075.2"/>
</dbReference>
<feature type="active site" description="Proton acceptor" evidence="9">
    <location>
        <position position="161"/>
    </location>
</feature>
<keyword evidence="13" id="KW-1185">Reference proteome</keyword>
<dbReference type="GO" id="GO:0004046">
    <property type="term" value="F:aminoacylase activity"/>
    <property type="evidence" value="ECO:0007669"/>
    <property type="project" value="UniProtKB-EC"/>
</dbReference>
<evidence type="ECO:0000313" key="14">
    <source>
        <dbReference type="RefSeq" id="XP_031762935.2"/>
    </source>
</evidence>
<dbReference type="Gene3D" id="3.30.70.360">
    <property type="match status" value="1"/>
</dbReference>
<sequence>MQWVLFGVVFCGLYGVNGNRYADDPAVQRFQEYIRINTTTGGDLTPAVEFWTRLAAEQDVPINVYEYTKGYPIIVLKWAGLDSSLNSIQLNSHVDVVPADESEGWTYPPFGGVLTENGRIYGRGTQDMKSVTIQYYEALSRIKANNITLLRDVYMTIMPDEEVGGEDGMIPFLQSEEFSALNVGLELDEGAPSPIPIIPLFYQDKVVWQIKVDCYGEAAHGSTFPATNSTATGKCRNVIDALLKFREEQYIISTRATIFDAGVYTSVNLNRLNGGTANNIIPSVVSLTFDIRLGTRVNEDAFQAQLEQWIAEAGENITLTYISKNPQSPATVVSLSNPYWRAINQAARSLKVPIIPIVPPGSTDARHVRLAGVPAFGISPMANTPLLLHAVDEYLPASTFLKGINIYEQIITKLANIPSSDTSPDPSVYIVKTAL</sequence>
<dbReference type="GO" id="GO:0006520">
    <property type="term" value="P:amino acid metabolic process"/>
    <property type="evidence" value="ECO:0007669"/>
    <property type="project" value="InterPro"/>
</dbReference>
<feature type="chain" id="PRO_5044643056" description="N-acyl-aliphatic-L-amino acid amidohydrolase" evidence="11">
    <location>
        <begin position="19"/>
        <end position="435"/>
    </location>
</feature>
<evidence type="ECO:0000256" key="5">
    <source>
        <dbReference type="ARBA" id="ARBA00022723"/>
    </source>
</evidence>
<dbReference type="InterPro" id="IPR002933">
    <property type="entry name" value="Peptidase_M20"/>
</dbReference>
<evidence type="ECO:0000256" key="6">
    <source>
        <dbReference type="ARBA" id="ARBA00022801"/>
    </source>
</evidence>
<feature type="binding site" evidence="10">
    <location>
        <position position="127"/>
    </location>
    <ligand>
        <name>Zn(2+)</name>
        <dbReference type="ChEBI" id="CHEBI:29105"/>
        <label>1</label>
    </ligand>
</feature>
<comment type="similarity">
    <text evidence="2">Belongs to the peptidase M20A family.</text>
</comment>
<dbReference type="PANTHER" id="PTHR45892:SF1">
    <property type="entry name" value="AMINOACYLASE-1"/>
    <property type="match status" value="1"/>
</dbReference>
<dbReference type="KEGG" id="gmw:113512548"/>
<evidence type="ECO:0000256" key="1">
    <source>
        <dbReference type="ARBA" id="ARBA00004496"/>
    </source>
</evidence>
<keyword evidence="5 10" id="KW-0479">Metal-binding</keyword>
<feature type="signal peptide" evidence="11">
    <location>
        <begin position="1"/>
        <end position="18"/>
    </location>
</feature>
<dbReference type="PANTHER" id="PTHR45892">
    <property type="entry name" value="AMINOACYLASE-1"/>
    <property type="match status" value="1"/>
</dbReference>
<dbReference type="Pfam" id="PF01546">
    <property type="entry name" value="Peptidase_M20"/>
    <property type="match status" value="1"/>
</dbReference>
<dbReference type="InterPro" id="IPR001261">
    <property type="entry name" value="ArgE/DapE_CS"/>
</dbReference>
<dbReference type="RefSeq" id="XP_031762936.2">
    <property type="nucleotide sequence ID" value="XM_031907076.2"/>
</dbReference>
<feature type="binding site" evidence="10">
    <location>
        <position position="127"/>
    </location>
    <ligand>
        <name>Zn(2+)</name>
        <dbReference type="ChEBI" id="CHEBI:29105"/>
        <label>2</label>
    </ligand>
</feature>
<dbReference type="Proteomes" id="UP001652740">
    <property type="component" value="Unplaced"/>
</dbReference>
<evidence type="ECO:0000256" key="7">
    <source>
        <dbReference type="ARBA" id="ARBA00022833"/>
    </source>
</evidence>
<gene>
    <name evidence="14 15" type="primary">LOC113512548</name>
</gene>
<keyword evidence="4" id="KW-0963">Cytoplasm</keyword>
<dbReference type="AlphaFoldDB" id="A0A6J3BSK6"/>
<name>A0A6J3BSK6_GALME</name>
<evidence type="ECO:0000256" key="11">
    <source>
        <dbReference type="SAM" id="SignalP"/>
    </source>
</evidence>
<evidence type="ECO:0000256" key="2">
    <source>
        <dbReference type="ARBA" id="ARBA00006247"/>
    </source>
</evidence>
<dbReference type="SUPFAM" id="SSF53187">
    <property type="entry name" value="Zn-dependent exopeptidases"/>
    <property type="match status" value="1"/>
</dbReference>
<evidence type="ECO:0000256" key="9">
    <source>
        <dbReference type="PIRSR" id="PIRSR036696-1"/>
    </source>
</evidence>
<feature type="binding site" evidence="10">
    <location>
        <position position="189"/>
    </location>
    <ligand>
        <name>Zn(2+)</name>
        <dbReference type="ChEBI" id="CHEBI:29105"/>
        <label>1</label>
    </ligand>
</feature>
<feature type="active site" evidence="9">
    <location>
        <position position="95"/>
    </location>
</feature>
<comment type="subcellular location">
    <subcellularLocation>
        <location evidence="1">Cytoplasm</location>
    </subcellularLocation>
</comment>
<dbReference type="GO" id="GO:0046872">
    <property type="term" value="F:metal ion binding"/>
    <property type="evidence" value="ECO:0007669"/>
    <property type="project" value="UniProtKB-KW"/>
</dbReference>
<protein>
    <recommendedName>
        <fullName evidence="3">N-acyl-aliphatic-L-amino acid amidohydrolase</fullName>
        <ecNumber evidence="3">3.5.1.14</ecNumber>
    </recommendedName>
    <alternativeName>
        <fullName evidence="8">N-acyl-L-amino-acid amidohydrolase</fullName>
    </alternativeName>
</protein>
<dbReference type="PROSITE" id="PS00759">
    <property type="entry name" value="ARGE_DAPE_CPG2_2"/>
    <property type="match status" value="1"/>
</dbReference>
<feature type="binding site" evidence="10">
    <location>
        <position position="389"/>
    </location>
    <ligand>
        <name>Zn(2+)</name>
        <dbReference type="ChEBI" id="CHEBI:29105"/>
        <label>2</label>
    </ligand>
</feature>
<evidence type="ECO:0000313" key="15">
    <source>
        <dbReference type="RefSeq" id="XP_031762936.2"/>
    </source>
</evidence>
<dbReference type="InterPro" id="IPR010159">
    <property type="entry name" value="N-acyl_aa_amidohydrolase"/>
</dbReference>
<evidence type="ECO:0000259" key="12">
    <source>
        <dbReference type="Pfam" id="PF07687"/>
    </source>
</evidence>
<feature type="binding site" evidence="10">
    <location>
        <position position="93"/>
    </location>
    <ligand>
        <name>Zn(2+)</name>
        <dbReference type="ChEBI" id="CHEBI:29105"/>
        <label>1</label>
    </ligand>
</feature>
<dbReference type="InterPro" id="IPR011650">
    <property type="entry name" value="Peptidase_M20_dimer"/>
</dbReference>
<evidence type="ECO:0000256" key="3">
    <source>
        <dbReference type="ARBA" id="ARBA00011913"/>
    </source>
</evidence>
<evidence type="ECO:0000256" key="8">
    <source>
        <dbReference type="ARBA" id="ARBA00029656"/>
    </source>
</evidence>
<feature type="binding site" evidence="10">
    <location>
        <position position="162"/>
    </location>
    <ligand>
        <name>Zn(2+)</name>
        <dbReference type="ChEBI" id="CHEBI:29105"/>
        <label>2</label>
    </ligand>
</feature>
<dbReference type="InterPro" id="IPR052083">
    <property type="entry name" value="Aminoacylase-1_M20A"/>
</dbReference>
<dbReference type="PIRSF" id="PIRSF036696">
    <property type="entry name" value="ACY-1"/>
    <property type="match status" value="1"/>
</dbReference>
<keyword evidence="7 10" id="KW-0862">Zinc</keyword>
<comment type="cofactor">
    <cofactor evidence="10">
        <name>Zn(2+)</name>
        <dbReference type="ChEBI" id="CHEBI:29105"/>
    </cofactor>
    <text evidence="10">Binds 2 Zn(2+) ions per subunit.</text>
</comment>
<dbReference type="NCBIfam" id="TIGR01880">
    <property type="entry name" value="Ac-peptdase-euk"/>
    <property type="match status" value="1"/>
</dbReference>
<keyword evidence="6" id="KW-0378">Hydrolase</keyword>
<dbReference type="GO" id="GO:0005737">
    <property type="term" value="C:cytoplasm"/>
    <property type="evidence" value="ECO:0007669"/>
    <property type="project" value="UniProtKB-SubCell"/>
</dbReference>
<keyword evidence="11" id="KW-0732">Signal</keyword>